<proteinExistence type="predicted"/>
<comment type="caution">
    <text evidence="1">The sequence shown here is derived from an EMBL/GenBank/DDBJ whole genome shotgun (WGS) entry which is preliminary data.</text>
</comment>
<accession>A0A4Y2CKR8</accession>
<protein>
    <recommendedName>
        <fullName evidence="3">DUF4219 domain-containing protein</fullName>
    </recommendedName>
</protein>
<dbReference type="EMBL" id="BGPR01000203">
    <property type="protein sequence ID" value="GBM04534.1"/>
    <property type="molecule type" value="Genomic_DNA"/>
</dbReference>
<reference evidence="1 2" key="1">
    <citation type="journal article" date="2019" name="Sci. Rep.">
        <title>Orb-weaving spider Araneus ventricosus genome elucidates the spidroin gene catalogue.</title>
        <authorList>
            <person name="Kono N."/>
            <person name="Nakamura H."/>
            <person name="Ohtoshi R."/>
            <person name="Moran D.A.P."/>
            <person name="Shinohara A."/>
            <person name="Yoshida Y."/>
            <person name="Fujiwara M."/>
            <person name="Mori M."/>
            <person name="Tomita M."/>
            <person name="Arakawa K."/>
        </authorList>
    </citation>
    <scope>NUCLEOTIDE SEQUENCE [LARGE SCALE GENOMIC DNA]</scope>
</reference>
<dbReference type="Proteomes" id="UP000499080">
    <property type="component" value="Unassembled WGS sequence"/>
</dbReference>
<evidence type="ECO:0008006" key="3">
    <source>
        <dbReference type="Google" id="ProtNLM"/>
    </source>
</evidence>
<sequence length="185" mass="22483">MQVAQYFISYTLAFWIDISLLNASNYSQWKVDMKVLLIDRNCSEFVESEKVEEPPDAAEKQRFKWHKERAYTRIYRGVERQFLPLIWNTLDGRTAWRILQTNFEPKPRARLARLIDEFYELKFDENEEIIRIFCRRVQEQKHLINEAGFEMPECLVCFQLIRKLPVEYNLVQLLYRLEGKQFNIY</sequence>
<evidence type="ECO:0000313" key="1">
    <source>
        <dbReference type="EMBL" id="GBM04534.1"/>
    </source>
</evidence>
<dbReference type="OrthoDB" id="6437744at2759"/>
<dbReference type="Pfam" id="PF14223">
    <property type="entry name" value="Retrotran_gag_2"/>
    <property type="match status" value="1"/>
</dbReference>
<evidence type="ECO:0000313" key="2">
    <source>
        <dbReference type="Proteomes" id="UP000499080"/>
    </source>
</evidence>
<organism evidence="1 2">
    <name type="scientific">Araneus ventricosus</name>
    <name type="common">Orbweaver spider</name>
    <name type="synonym">Epeira ventricosa</name>
    <dbReference type="NCBI Taxonomy" id="182803"/>
    <lineage>
        <taxon>Eukaryota</taxon>
        <taxon>Metazoa</taxon>
        <taxon>Ecdysozoa</taxon>
        <taxon>Arthropoda</taxon>
        <taxon>Chelicerata</taxon>
        <taxon>Arachnida</taxon>
        <taxon>Araneae</taxon>
        <taxon>Araneomorphae</taxon>
        <taxon>Entelegynae</taxon>
        <taxon>Araneoidea</taxon>
        <taxon>Araneidae</taxon>
        <taxon>Araneus</taxon>
    </lineage>
</organism>
<gene>
    <name evidence="1" type="ORF">AVEN_197931_1</name>
</gene>
<dbReference type="AlphaFoldDB" id="A0A4Y2CKR8"/>
<keyword evidence="2" id="KW-1185">Reference proteome</keyword>
<name>A0A4Y2CKR8_ARAVE</name>